<dbReference type="AlphaFoldDB" id="A0AAD4LP56"/>
<reference evidence="2" key="1">
    <citation type="submission" date="2022-01" db="EMBL/GenBank/DDBJ databases">
        <title>Comparative genomics reveals a dynamic genome evolution in the ectomycorrhizal milk-cap (Lactarius) mushrooms.</title>
        <authorList>
            <consortium name="DOE Joint Genome Institute"/>
            <person name="Lebreton A."/>
            <person name="Tang N."/>
            <person name="Kuo A."/>
            <person name="LaButti K."/>
            <person name="Drula E."/>
            <person name="Barry K."/>
            <person name="Clum A."/>
            <person name="Lipzen A."/>
            <person name="Mousain D."/>
            <person name="Ng V."/>
            <person name="Wang R."/>
            <person name="Wang X."/>
            <person name="Dai Y."/>
            <person name="Henrissat B."/>
            <person name="Grigoriev I.V."/>
            <person name="Guerin-Laguette A."/>
            <person name="Yu F."/>
            <person name="Martin F.M."/>
        </authorList>
    </citation>
    <scope>NUCLEOTIDE SEQUENCE</scope>
    <source>
        <strain evidence="2">QP</strain>
    </source>
</reference>
<comment type="caution">
    <text evidence="2">The sequence shown here is derived from an EMBL/GenBank/DDBJ whole genome shotgun (WGS) entry which is preliminary data.</text>
</comment>
<protein>
    <recommendedName>
        <fullName evidence="4">G domain-containing protein</fullName>
    </recommendedName>
</protein>
<dbReference type="Proteomes" id="UP001201163">
    <property type="component" value="Unassembled WGS sequence"/>
</dbReference>
<evidence type="ECO:0000313" key="2">
    <source>
        <dbReference type="EMBL" id="KAH8994199.1"/>
    </source>
</evidence>
<evidence type="ECO:0008006" key="4">
    <source>
        <dbReference type="Google" id="ProtNLM"/>
    </source>
</evidence>
<name>A0AAD4LP56_9AGAM</name>
<gene>
    <name evidence="2" type="ORF">EDB92DRAFT_1944029</name>
</gene>
<dbReference type="EMBL" id="JAKELL010000015">
    <property type="protein sequence ID" value="KAH8994199.1"/>
    <property type="molecule type" value="Genomic_DNA"/>
</dbReference>
<organism evidence="2 3">
    <name type="scientific">Lactarius akahatsu</name>
    <dbReference type="NCBI Taxonomy" id="416441"/>
    <lineage>
        <taxon>Eukaryota</taxon>
        <taxon>Fungi</taxon>
        <taxon>Dikarya</taxon>
        <taxon>Basidiomycota</taxon>
        <taxon>Agaricomycotina</taxon>
        <taxon>Agaricomycetes</taxon>
        <taxon>Russulales</taxon>
        <taxon>Russulaceae</taxon>
        <taxon>Lactarius</taxon>
    </lineage>
</organism>
<accession>A0AAD4LP56</accession>
<sequence length="487" mass="53887">MDGGNDVTPSDRRSGAGTPIASSGRGPGPNHGQMSAEASRRRPTASCPPRRPLNPTLRQVLPEHFKFRILVLGKSCSGKSSLIKAVFKVGATCDGNKAESKDTRGNPDITVEFHPDDNRYLVLHEYSGLGSLAGDSRNLQIIRDFILHRTDVSRSPSERLHAVWICVSASDVISGRFGEGVEEILGMRTVPVILVITKFDVEVRGDAQEHEHARARAFAMCKDSCRRLFNKDLRDVPAEIVSEKPGYIDLIEKLVVTTDRFIIGACSPLVGFGVQGEKPRVSAVPLAWSAALRVSPGIIIRASIEVGRSGYWRRLWSSVDFADHSLKSCVNTIHADLVETWNLNDKTRYLSSDEFKARMSHLVKDLVGSADASIPFSTEAGVKFADWVHDAYRGSQVNVRCVMGYIIGLTVILDAIFNTTPDDISPEHVQLVIDRHVHSGRRNRIHRDIRRFVTEASAVRFSVPHKDLILEKIIDLIQEFCVPTRSG</sequence>
<dbReference type="Gene3D" id="3.40.50.300">
    <property type="entry name" value="P-loop containing nucleotide triphosphate hydrolases"/>
    <property type="match status" value="1"/>
</dbReference>
<dbReference type="SUPFAM" id="SSF52540">
    <property type="entry name" value="P-loop containing nucleoside triphosphate hydrolases"/>
    <property type="match status" value="1"/>
</dbReference>
<evidence type="ECO:0000313" key="3">
    <source>
        <dbReference type="Proteomes" id="UP001201163"/>
    </source>
</evidence>
<dbReference type="CDD" id="cd00882">
    <property type="entry name" value="Ras_like_GTPase"/>
    <property type="match status" value="1"/>
</dbReference>
<keyword evidence="3" id="KW-1185">Reference proteome</keyword>
<dbReference type="InterPro" id="IPR027417">
    <property type="entry name" value="P-loop_NTPase"/>
</dbReference>
<proteinExistence type="predicted"/>
<feature type="region of interest" description="Disordered" evidence="1">
    <location>
        <begin position="1"/>
        <end position="56"/>
    </location>
</feature>
<evidence type="ECO:0000256" key="1">
    <source>
        <dbReference type="SAM" id="MobiDB-lite"/>
    </source>
</evidence>